<organism evidence="6 7">
    <name type="scientific">Chelatococcus asaccharovorans</name>
    <dbReference type="NCBI Taxonomy" id="28210"/>
    <lineage>
        <taxon>Bacteria</taxon>
        <taxon>Pseudomonadati</taxon>
        <taxon>Pseudomonadota</taxon>
        <taxon>Alphaproteobacteria</taxon>
        <taxon>Hyphomicrobiales</taxon>
        <taxon>Chelatococcaceae</taxon>
        <taxon>Chelatococcus</taxon>
    </lineage>
</organism>
<evidence type="ECO:0000256" key="2">
    <source>
        <dbReference type="ARBA" id="ARBA00022729"/>
    </source>
</evidence>
<sequence length="370" mass="39576">MTILKRHLAALAFGAILAAAGQANAAEPVKLGVINPIKTLVGKQNLEGAQLAAEMINQDGGILGGRKIELVTYDTNFSPPEGVAALQRLLTQDRVKVVAGEISSSVALAAIPVIEGEDAIFMAAVPKHPDVTKSGYDKIFRMNTTTAQDAQSFDTFLLETVKPAKVAILAENSDFGQVTINQMKKLFGDKLVYSDTFGMQQNDFAAMSTNARSSGADTICIVGSNMEQYGNILRSLSDLGFNGNRCLMPGVLNSQGVQIAGAAAEKAFSADIYVPSIDNAFNKRFVAAFEKKFGRKPEKIEVLGFESIWIAAKAMDKAGTADDTTKIAKVIHEGKWETPRGEVTFDKNGQASSGELIRLVVKSGEIVVNR</sequence>
<dbReference type="AlphaFoldDB" id="A0A2V3UIX9"/>
<name>A0A2V3UIX9_9HYPH</name>
<dbReference type="EMBL" id="QJJK01000001">
    <property type="protein sequence ID" value="PXW64983.1"/>
    <property type="molecule type" value="Genomic_DNA"/>
</dbReference>
<keyword evidence="3" id="KW-0813">Transport</keyword>
<accession>A0A2V3UIX9</accession>
<evidence type="ECO:0000313" key="6">
    <source>
        <dbReference type="EMBL" id="PXW64983.1"/>
    </source>
</evidence>
<dbReference type="Proteomes" id="UP000248021">
    <property type="component" value="Unassembled WGS sequence"/>
</dbReference>
<reference evidence="6 7" key="1">
    <citation type="submission" date="2018-05" db="EMBL/GenBank/DDBJ databases">
        <title>Genomic Encyclopedia of Type Strains, Phase IV (KMG-IV): sequencing the most valuable type-strain genomes for metagenomic binning, comparative biology and taxonomic classification.</title>
        <authorList>
            <person name="Goeker M."/>
        </authorList>
    </citation>
    <scope>NUCLEOTIDE SEQUENCE [LARGE SCALE GENOMIC DNA]</scope>
    <source>
        <strain evidence="6 7">DSM 6462</strain>
    </source>
</reference>
<evidence type="ECO:0000259" key="5">
    <source>
        <dbReference type="Pfam" id="PF13458"/>
    </source>
</evidence>
<protein>
    <submittedName>
        <fullName evidence="6">Amino acid/amide ABC transporter substrate-binding protein (HAAT family)</fullName>
    </submittedName>
</protein>
<comment type="similarity">
    <text evidence="1">Belongs to the leucine-binding protein family.</text>
</comment>
<evidence type="ECO:0000313" key="7">
    <source>
        <dbReference type="Proteomes" id="UP000248021"/>
    </source>
</evidence>
<dbReference type="Pfam" id="PF13458">
    <property type="entry name" value="Peripla_BP_6"/>
    <property type="match status" value="1"/>
</dbReference>
<dbReference type="InterPro" id="IPR051010">
    <property type="entry name" value="BCAA_transport"/>
</dbReference>
<dbReference type="PANTHER" id="PTHR30483">
    <property type="entry name" value="LEUCINE-SPECIFIC-BINDING PROTEIN"/>
    <property type="match status" value="1"/>
</dbReference>
<keyword evidence="3" id="KW-0029">Amino-acid transport</keyword>
<keyword evidence="7" id="KW-1185">Reference proteome</keyword>
<comment type="caution">
    <text evidence="6">The sequence shown here is derived from an EMBL/GenBank/DDBJ whole genome shotgun (WGS) entry which is preliminary data.</text>
</comment>
<dbReference type="PANTHER" id="PTHR30483:SF6">
    <property type="entry name" value="PERIPLASMIC BINDING PROTEIN OF ABC TRANSPORTER FOR NATURAL AMINO ACIDS"/>
    <property type="match status" value="1"/>
</dbReference>
<evidence type="ECO:0000256" key="3">
    <source>
        <dbReference type="ARBA" id="ARBA00022970"/>
    </source>
</evidence>
<proteinExistence type="inferred from homology"/>
<evidence type="ECO:0000256" key="4">
    <source>
        <dbReference type="SAM" id="SignalP"/>
    </source>
</evidence>
<dbReference type="RefSeq" id="WP_110372995.1">
    <property type="nucleotide sequence ID" value="NZ_JAHBRY010000001.1"/>
</dbReference>
<gene>
    <name evidence="6" type="ORF">C7450_101744</name>
</gene>
<feature type="chain" id="PRO_5016077234" evidence="4">
    <location>
        <begin position="26"/>
        <end position="370"/>
    </location>
</feature>
<evidence type="ECO:0000256" key="1">
    <source>
        <dbReference type="ARBA" id="ARBA00010062"/>
    </source>
</evidence>
<feature type="signal peptide" evidence="4">
    <location>
        <begin position="1"/>
        <end position="25"/>
    </location>
</feature>
<dbReference type="SUPFAM" id="SSF53822">
    <property type="entry name" value="Periplasmic binding protein-like I"/>
    <property type="match status" value="1"/>
</dbReference>
<dbReference type="OrthoDB" id="9791590at2"/>
<dbReference type="GO" id="GO:0006865">
    <property type="term" value="P:amino acid transport"/>
    <property type="evidence" value="ECO:0007669"/>
    <property type="project" value="UniProtKB-KW"/>
</dbReference>
<dbReference type="Gene3D" id="3.40.50.2300">
    <property type="match status" value="2"/>
</dbReference>
<dbReference type="InterPro" id="IPR028081">
    <property type="entry name" value="Leu-bd"/>
</dbReference>
<feature type="domain" description="Leucine-binding protein" evidence="5">
    <location>
        <begin position="28"/>
        <end position="352"/>
    </location>
</feature>
<dbReference type="InterPro" id="IPR028082">
    <property type="entry name" value="Peripla_BP_I"/>
</dbReference>
<keyword evidence="2 4" id="KW-0732">Signal</keyword>